<gene>
    <name evidence="2" type="ORF">Lboz_0403</name>
</gene>
<organism evidence="2 3">
    <name type="scientific">Legionella bozemanae</name>
    <name type="common">Fluoribacter bozemanae</name>
    <dbReference type="NCBI Taxonomy" id="447"/>
    <lineage>
        <taxon>Bacteria</taxon>
        <taxon>Pseudomonadati</taxon>
        <taxon>Pseudomonadota</taxon>
        <taxon>Gammaproteobacteria</taxon>
        <taxon>Legionellales</taxon>
        <taxon>Legionellaceae</taxon>
        <taxon>Legionella</taxon>
    </lineage>
</organism>
<keyword evidence="3" id="KW-1185">Reference proteome</keyword>
<evidence type="ECO:0000313" key="2">
    <source>
        <dbReference type="EMBL" id="KTC76648.1"/>
    </source>
</evidence>
<dbReference type="Proteomes" id="UP000054695">
    <property type="component" value="Unassembled WGS sequence"/>
</dbReference>
<feature type="transmembrane region" description="Helical" evidence="1">
    <location>
        <begin position="49"/>
        <end position="76"/>
    </location>
</feature>
<name>A0A0W0S045_LEGBO</name>
<dbReference type="PATRIC" id="fig|447.4.peg.434"/>
<dbReference type="AlphaFoldDB" id="A0A0W0S045"/>
<keyword evidence="1" id="KW-0812">Transmembrane</keyword>
<evidence type="ECO:0000313" key="3">
    <source>
        <dbReference type="Proteomes" id="UP000054695"/>
    </source>
</evidence>
<comment type="caution">
    <text evidence="2">The sequence shown here is derived from an EMBL/GenBank/DDBJ whole genome shotgun (WGS) entry which is preliminary data.</text>
</comment>
<sequence>MRHFLLKFGLFGSGIGGVVGLGLGASYGGALGAAAGATAGLVLGPPALLITSLAIGLACLTVAAAVAVPCFLGYLLMREVLLACAVGTRDTLVCCLG</sequence>
<reference evidence="2 3" key="1">
    <citation type="submission" date="2015-11" db="EMBL/GenBank/DDBJ databases">
        <title>Genomic analysis of 38 Legionella species identifies large and diverse effector repertoires.</title>
        <authorList>
            <person name="Burstein D."/>
            <person name="Amaro F."/>
            <person name="Zusman T."/>
            <person name="Lifshitz Z."/>
            <person name="Cohen O."/>
            <person name="Gilbert J.A."/>
            <person name="Pupko T."/>
            <person name="Shuman H.A."/>
            <person name="Segal G."/>
        </authorList>
    </citation>
    <scope>NUCLEOTIDE SEQUENCE [LARGE SCALE GENOMIC DNA]</scope>
    <source>
        <strain evidence="2 3">WIGA</strain>
    </source>
</reference>
<keyword evidence="1" id="KW-1133">Transmembrane helix</keyword>
<dbReference type="RefSeq" id="WP_058458104.1">
    <property type="nucleotide sequence ID" value="NZ_CAAAIY010000009.1"/>
</dbReference>
<protein>
    <recommendedName>
        <fullName evidence="4">Transmembrane protein</fullName>
    </recommendedName>
</protein>
<dbReference type="EMBL" id="LNXU01000003">
    <property type="protein sequence ID" value="KTC76648.1"/>
    <property type="molecule type" value="Genomic_DNA"/>
</dbReference>
<proteinExistence type="predicted"/>
<evidence type="ECO:0000256" key="1">
    <source>
        <dbReference type="SAM" id="Phobius"/>
    </source>
</evidence>
<accession>A0A0W0S045</accession>
<keyword evidence="1" id="KW-0472">Membrane</keyword>
<evidence type="ECO:0008006" key="4">
    <source>
        <dbReference type="Google" id="ProtNLM"/>
    </source>
</evidence>